<protein>
    <recommendedName>
        <fullName evidence="3">Integrase catalytic domain-containing protein</fullName>
    </recommendedName>
</protein>
<gene>
    <name evidence="1" type="ORF">GCM10023091_28160</name>
</gene>
<evidence type="ECO:0000313" key="1">
    <source>
        <dbReference type="EMBL" id="GAA4442039.1"/>
    </source>
</evidence>
<accession>A0ABP8M4F9</accession>
<comment type="caution">
    <text evidence="1">The sequence shown here is derived from an EMBL/GenBank/DDBJ whole genome shotgun (WGS) entry which is preliminary data.</text>
</comment>
<reference evidence="2" key="1">
    <citation type="journal article" date="2019" name="Int. J. Syst. Evol. Microbiol.">
        <title>The Global Catalogue of Microorganisms (GCM) 10K type strain sequencing project: providing services to taxonomists for standard genome sequencing and annotation.</title>
        <authorList>
            <consortium name="The Broad Institute Genomics Platform"/>
            <consortium name="The Broad Institute Genome Sequencing Center for Infectious Disease"/>
            <person name="Wu L."/>
            <person name="Ma J."/>
        </authorList>
    </citation>
    <scope>NUCLEOTIDE SEQUENCE [LARGE SCALE GENOMIC DNA]</scope>
    <source>
        <strain evidence="2">JCM 31920</strain>
    </source>
</reference>
<sequence length="49" mass="5828">MQHEGSTVEGLIRQEFTHLATPKENSYNEAFHSILEREVIERNEFAIYY</sequence>
<dbReference type="Proteomes" id="UP001501508">
    <property type="component" value="Unassembled WGS sequence"/>
</dbReference>
<organism evidence="1 2">
    <name type="scientific">Ravibacter arvi</name>
    <dbReference type="NCBI Taxonomy" id="2051041"/>
    <lineage>
        <taxon>Bacteria</taxon>
        <taxon>Pseudomonadati</taxon>
        <taxon>Bacteroidota</taxon>
        <taxon>Cytophagia</taxon>
        <taxon>Cytophagales</taxon>
        <taxon>Spirosomataceae</taxon>
        <taxon>Ravibacter</taxon>
    </lineage>
</organism>
<dbReference type="EMBL" id="BAABEY010000026">
    <property type="protein sequence ID" value="GAA4442039.1"/>
    <property type="molecule type" value="Genomic_DNA"/>
</dbReference>
<proteinExistence type="predicted"/>
<keyword evidence="2" id="KW-1185">Reference proteome</keyword>
<evidence type="ECO:0000313" key="2">
    <source>
        <dbReference type="Proteomes" id="UP001501508"/>
    </source>
</evidence>
<name>A0ABP8M4F9_9BACT</name>
<evidence type="ECO:0008006" key="3">
    <source>
        <dbReference type="Google" id="ProtNLM"/>
    </source>
</evidence>